<name>A0A0F9H3C9_9ZZZZ</name>
<accession>A0A0F9H3C9</accession>
<organism evidence="1">
    <name type="scientific">marine sediment metagenome</name>
    <dbReference type="NCBI Taxonomy" id="412755"/>
    <lineage>
        <taxon>unclassified sequences</taxon>
        <taxon>metagenomes</taxon>
        <taxon>ecological metagenomes</taxon>
    </lineage>
</organism>
<proteinExistence type="predicted"/>
<comment type="caution">
    <text evidence="1">The sequence shown here is derived from an EMBL/GenBank/DDBJ whole genome shotgun (WGS) entry which is preliminary data.</text>
</comment>
<evidence type="ECO:0000313" key="1">
    <source>
        <dbReference type="EMBL" id="KKL76145.1"/>
    </source>
</evidence>
<reference evidence="1" key="1">
    <citation type="journal article" date="2015" name="Nature">
        <title>Complex archaea that bridge the gap between prokaryotes and eukaryotes.</title>
        <authorList>
            <person name="Spang A."/>
            <person name="Saw J.H."/>
            <person name="Jorgensen S.L."/>
            <person name="Zaremba-Niedzwiedzka K."/>
            <person name="Martijn J."/>
            <person name="Lind A.E."/>
            <person name="van Eijk R."/>
            <person name="Schleper C."/>
            <person name="Guy L."/>
            <person name="Ettema T.J."/>
        </authorList>
    </citation>
    <scope>NUCLEOTIDE SEQUENCE</scope>
</reference>
<dbReference type="EMBL" id="LAZR01024142">
    <property type="protein sequence ID" value="KKL76145.1"/>
    <property type="molecule type" value="Genomic_DNA"/>
</dbReference>
<sequence length="134" mass="15034">MPDDPLEYKAEADAALDRLAQRLRRLLQEAAGQLDPFPPFPGAFFTHGIEIEAPGVESPERGCVVLAPDGELYELEMGQDMTALALDQTDPVALREERLKKLEDLHPRDYVVYAYSALTQVVELLLERQAEAKR</sequence>
<protein>
    <submittedName>
        <fullName evidence="1">Uncharacterized protein</fullName>
    </submittedName>
</protein>
<dbReference type="AlphaFoldDB" id="A0A0F9H3C9"/>
<gene>
    <name evidence="1" type="ORF">LCGC14_2047800</name>
</gene>